<comment type="caution">
    <text evidence="1">The sequence shown here is derived from an EMBL/GenBank/DDBJ whole genome shotgun (WGS) entry which is preliminary data.</text>
</comment>
<accession>A0A0F9WA54</accession>
<organism evidence="1 2">
    <name type="scientific">Vairimorpha ceranae</name>
    <dbReference type="NCBI Taxonomy" id="40302"/>
    <lineage>
        <taxon>Eukaryota</taxon>
        <taxon>Fungi</taxon>
        <taxon>Fungi incertae sedis</taxon>
        <taxon>Microsporidia</taxon>
        <taxon>Nosematidae</taxon>
        <taxon>Vairimorpha</taxon>
    </lineage>
</organism>
<gene>
    <name evidence="1" type="ORF">AAJ76_2140001</name>
</gene>
<dbReference type="OrthoDB" id="2200705at2759"/>
<dbReference type="RefSeq" id="XP_024329572.1">
    <property type="nucleotide sequence ID" value="XM_024474597.1"/>
</dbReference>
<protein>
    <submittedName>
        <fullName evidence="1">Pol polyprotein</fullName>
    </submittedName>
</protein>
<keyword evidence="2" id="KW-1185">Reference proteome</keyword>
<dbReference type="EMBL" id="JPQZ01000214">
    <property type="protein sequence ID" value="KKO73830.1"/>
    <property type="molecule type" value="Genomic_DNA"/>
</dbReference>
<dbReference type="GeneID" id="36319522"/>
<sequence>VSKGDYKRKKLNLEEYVKKFKEVLREDTNKIKYCRLEKCKIVTERGKKVFKRGQMMPQVLIKDAVKHLEDLERREINIGAEKTIWGTKKTKWKYWISK</sequence>
<proteinExistence type="predicted"/>
<dbReference type="AlphaFoldDB" id="A0A0F9WA54"/>
<dbReference type="VEuPathDB" id="MicrosporidiaDB:AAJ76_2140001"/>
<feature type="non-terminal residue" evidence="1">
    <location>
        <position position="1"/>
    </location>
</feature>
<dbReference type="Proteomes" id="UP000034350">
    <property type="component" value="Unassembled WGS sequence"/>
</dbReference>
<evidence type="ECO:0000313" key="2">
    <source>
        <dbReference type="Proteomes" id="UP000034350"/>
    </source>
</evidence>
<evidence type="ECO:0000313" key="1">
    <source>
        <dbReference type="EMBL" id="KKO73830.1"/>
    </source>
</evidence>
<name>A0A0F9WA54_9MICR</name>
<reference evidence="1 2" key="1">
    <citation type="journal article" date="2015" name="Environ. Microbiol.">
        <title>Genome analyses suggest the presence of polyploidy and recent human-driven expansions in eight global populations of the honeybee pathogen Nosema ceranae.</title>
        <authorList>
            <person name="Pelin A."/>
            <person name="Selman M."/>
            <person name="Aris-Brosou S."/>
            <person name="Farinelli L."/>
            <person name="Corradi N."/>
        </authorList>
    </citation>
    <scope>NUCLEOTIDE SEQUENCE [LARGE SCALE GENOMIC DNA]</scope>
    <source>
        <strain evidence="1 2">PA08 1199</strain>
    </source>
</reference>